<feature type="region of interest" description="Disordered" evidence="6">
    <location>
        <begin position="78"/>
        <end position="98"/>
    </location>
</feature>
<proteinExistence type="inferred from homology"/>
<dbReference type="KEGG" id="gsn:YC6258_03281"/>
<dbReference type="InterPro" id="IPR039255">
    <property type="entry name" value="YceD_bac"/>
</dbReference>
<evidence type="ECO:0000256" key="2">
    <source>
        <dbReference type="ARBA" id="ARBA00010740"/>
    </source>
</evidence>
<dbReference type="GO" id="GO:0042254">
    <property type="term" value="P:ribosome biogenesis"/>
    <property type="evidence" value="ECO:0007669"/>
    <property type="project" value="UniProtKB-KW"/>
</dbReference>
<keyword evidence="8" id="KW-1185">Reference proteome</keyword>
<accession>A0A0C5VKW6</accession>
<comment type="similarity">
    <text evidence="2">Belongs to the DUF177 domain family.</text>
</comment>
<dbReference type="Pfam" id="PF02620">
    <property type="entry name" value="YceD"/>
    <property type="match status" value="1"/>
</dbReference>
<evidence type="ECO:0000313" key="7">
    <source>
        <dbReference type="EMBL" id="AJQ95317.1"/>
    </source>
</evidence>
<evidence type="ECO:0000313" key="8">
    <source>
        <dbReference type="Proteomes" id="UP000032266"/>
    </source>
</evidence>
<dbReference type="PANTHER" id="PTHR38099:SF1">
    <property type="entry name" value="LARGE RIBOSOMAL RNA SUBUNIT ACCUMULATION PROTEIN YCED"/>
    <property type="match status" value="1"/>
</dbReference>
<comment type="function">
    <text evidence="1">Plays a role in synthesis, processing and/or stability of 23S rRNA.</text>
</comment>
<dbReference type="Proteomes" id="UP000032266">
    <property type="component" value="Chromosome"/>
</dbReference>
<reference evidence="7 8" key="1">
    <citation type="submission" date="2014-01" db="EMBL/GenBank/DDBJ databases">
        <title>Full genme sequencing of cellulolytic bacterium Gynuella sunshinyii YC6258T gen. nov., sp. nov.</title>
        <authorList>
            <person name="Khan H."/>
            <person name="Chung E.J."/>
            <person name="Chung Y.R."/>
        </authorList>
    </citation>
    <scope>NUCLEOTIDE SEQUENCE [LARGE SCALE GENOMIC DNA]</scope>
    <source>
        <strain evidence="7 8">YC6258</strain>
    </source>
</reference>
<evidence type="ECO:0000256" key="3">
    <source>
        <dbReference type="ARBA" id="ARBA00015716"/>
    </source>
</evidence>
<keyword evidence="4" id="KW-0690">Ribosome biogenesis</keyword>
<protein>
    <recommendedName>
        <fullName evidence="3">Large ribosomal RNA subunit accumulation protein YceD</fullName>
    </recommendedName>
    <alternativeName>
        <fullName evidence="5">23S rRNA accumulation protein YceD</fullName>
    </alternativeName>
</protein>
<organism evidence="7 8">
    <name type="scientific">Gynuella sunshinyii YC6258</name>
    <dbReference type="NCBI Taxonomy" id="1445510"/>
    <lineage>
        <taxon>Bacteria</taxon>
        <taxon>Pseudomonadati</taxon>
        <taxon>Pseudomonadota</taxon>
        <taxon>Gammaproteobacteria</taxon>
        <taxon>Oceanospirillales</taxon>
        <taxon>Saccharospirillaceae</taxon>
        <taxon>Gynuella</taxon>
    </lineage>
</organism>
<dbReference type="AlphaFoldDB" id="A0A0C5VKW6"/>
<sequence length="98" mass="11014">MEYNVEADFSVSFAFHEDMARSMTGRYDPIVLSPDKRVSLVELIEDDLLLSLPMFSSHSDGECQVKTVYADQNRAVEAGNDQKKSNPFSVLANLKKPE</sequence>
<dbReference type="STRING" id="1445510.YC6258_03281"/>
<dbReference type="InterPro" id="IPR003772">
    <property type="entry name" value="YceD"/>
</dbReference>
<dbReference type="GO" id="GO:0005829">
    <property type="term" value="C:cytosol"/>
    <property type="evidence" value="ECO:0007669"/>
    <property type="project" value="TreeGrafter"/>
</dbReference>
<evidence type="ECO:0000256" key="1">
    <source>
        <dbReference type="ARBA" id="ARBA00002868"/>
    </source>
</evidence>
<evidence type="ECO:0000256" key="5">
    <source>
        <dbReference type="ARBA" id="ARBA00031841"/>
    </source>
</evidence>
<dbReference type="EMBL" id="CP007142">
    <property type="protein sequence ID" value="AJQ95317.1"/>
    <property type="molecule type" value="Genomic_DNA"/>
</dbReference>
<evidence type="ECO:0000256" key="4">
    <source>
        <dbReference type="ARBA" id="ARBA00022517"/>
    </source>
</evidence>
<dbReference type="PANTHER" id="PTHR38099">
    <property type="entry name" value="LARGE RIBOSOMAL RNA SUBUNIT ACCUMULATION PROTEIN YCED"/>
    <property type="match status" value="1"/>
</dbReference>
<name>A0A0C5VKW6_9GAMM</name>
<dbReference type="HOGENOM" id="CLU_2329818_0_0_6"/>
<evidence type="ECO:0000256" key="6">
    <source>
        <dbReference type="SAM" id="MobiDB-lite"/>
    </source>
</evidence>
<gene>
    <name evidence="7" type="ORF">YC6258_03281</name>
</gene>